<reference evidence="6" key="2">
    <citation type="submission" date="2025-09" db="UniProtKB">
        <authorList>
            <consortium name="Ensembl"/>
        </authorList>
    </citation>
    <scope>IDENTIFICATION</scope>
</reference>
<dbReference type="GO" id="GO:0046872">
    <property type="term" value="F:metal ion binding"/>
    <property type="evidence" value="ECO:0007669"/>
    <property type="project" value="UniProtKB-KW"/>
</dbReference>
<keyword evidence="3" id="KW-0862">Zinc</keyword>
<dbReference type="PROSITE" id="PS51792">
    <property type="entry name" value="YIPPEE"/>
    <property type="match status" value="1"/>
</dbReference>
<feature type="domain" description="Yippee" evidence="5">
    <location>
        <begin position="21"/>
        <end position="119"/>
    </location>
</feature>
<evidence type="ECO:0000256" key="4">
    <source>
        <dbReference type="RuleBase" id="RU110713"/>
    </source>
</evidence>
<name>A0A8D2IGE1_UROPR</name>
<dbReference type="InterPro" id="IPR034751">
    <property type="entry name" value="Yippee"/>
</dbReference>
<proteinExistence type="inferred from homology"/>
<comment type="similarity">
    <text evidence="1 4">Belongs to the yippee family.</text>
</comment>
<dbReference type="Ensembl" id="ENSUPAT00010029307.1">
    <property type="protein sequence ID" value="ENSUPAP00010025756.1"/>
    <property type="gene ID" value="ENSUPAG00010020361.1"/>
</dbReference>
<dbReference type="InterPro" id="IPR039058">
    <property type="entry name" value="Yippee_fam"/>
</dbReference>
<keyword evidence="7" id="KW-1185">Reference proteome</keyword>
<dbReference type="InterPro" id="IPR004910">
    <property type="entry name" value="Yippee/Mis18/Cereblon"/>
</dbReference>
<dbReference type="Proteomes" id="UP000694417">
    <property type="component" value="Unplaced"/>
</dbReference>
<reference evidence="6" key="1">
    <citation type="submission" date="2025-08" db="UniProtKB">
        <authorList>
            <consortium name="Ensembl"/>
        </authorList>
    </citation>
    <scope>IDENTIFICATION</scope>
</reference>
<protein>
    <recommendedName>
        <fullName evidence="4">Protein yippee-like</fullName>
    </recommendedName>
</protein>
<dbReference type="GeneTree" id="ENSGT00940000164942"/>
<dbReference type="PANTHER" id="PTHR13848">
    <property type="entry name" value="PROTEIN YIPPEE-LIKE CG15309-RELATED"/>
    <property type="match status" value="1"/>
</dbReference>
<gene>
    <name evidence="4" type="primary">YPEL</name>
</gene>
<accession>A0A8D2IGE1</accession>
<sequence>MCEVKMTRFKSFQAYLLLCHRIYSCTHCSAHMANHDELLSKPFQGSQRGACLFNLVVNMGCGPAEKQVSQTGWHTVADIYCENCKTTLGGWKYEHAFENNQKSKEDKYIIQLAHMIKNNGWD</sequence>
<evidence type="ECO:0000256" key="2">
    <source>
        <dbReference type="ARBA" id="ARBA00022723"/>
    </source>
</evidence>
<dbReference type="AlphaFoldDB" id="A0A8D2IGE1"/>
<organism evidence="6 7">
    <name type="scientific">Urocitellus parryii</name>
    <name type="common">Arctic ground squirrel</name>
    <name type="synonym">Spermophilus parryii</name>
    <dbReference type="NCBI Taxonomy" id="9999"/>
    <lineage>
        <taxon>Eukaryota</taxon>
        <taxon>Metazoa</taxon>
        <taxon>Chordata</taxon>
        <taxon>Craniata</taxon>
        <taxon>Vertebrata</taxon>
        <taxon>Euteleostomi</taxon>
        <taxon>Mammalia</taxon>
        <taxon>Eutheria</taxon>
        <taxon>Euarchontoglires</taxon>
        <taxon>Glires</taxon>
        <taxon>Rodentia</taxon>
        <taxon>Sciuromorpha</taxon>
        <taxon>Sciuridae</taxon>
        <taxon>Xerinae</taxon>
        <taxon>Marmotini</taxon>
        <taxon>Urocitellus</taxon>
    </lineage>
</organism>
<dbReference type="Pfam" id="PF03226">
    <property type="entry name" value="Yippee-Mis18"/>
    <property type="match status" value="1"/>
</dbReference>
<evidence type="ECO:0000259" key="5">
    <source>
        <dbReference type="PROSITE" id="PS51792"/>
    </source>
</evidence>
<evidence type="ECO:0000256" key="1">
    <source>
        <dbReference type="ARBA" id="ARBA00005613"/>
    </source>
</evidence>
<evidence type="ECO:0000313" key="6">
    <source>
        <dbReference type="Ensembl" id="ENSUPAP00010025756.1"/>
    </source>
</evidence>
<keyword evidence="2" id="KW-0479">Metal-binding</keyword>
<evidence type="ECO:0000313" key="7">
    <source>
        <dbReference type="Proteomes" id="UP000694417"/>
    </source>
</evidence>
<evidence type="ECO:0000256" key="3">
    <source>
        <dbReference type="ARBA" id="ARBA00022833"/>
    </source>
</evidence>